<comment type="caution">
    <text evidence="3">Lacks conserved residue(s) required for the propagation of feature annotation.</text>
</comment>
<comment type="caution">
    <text evidence="4">The sequence shown here is derived from an EMBL/GenBank/DDBJ whole genome shotgun (WGS) entry which is preliminary data.</text>
</comment>
<name>A0AAW2TEG4_SESRA</name>
<evidence type="ECO:0000256" key="3">
    <source>
        <dbReference type="PROSITE-ProRule" id="PRU01191"/>
    </source>
</evidence>
<keyword evidence="1" id="KW-0805">Transcription regulation</keyword>
<sequence length="119" mass="14156">MLLERTVFGREAMNVIACEAAERIERPETYKQWQVRNMRAGFEQLPLEKEIMRIARNRVKSSYHKDFVIDEDGHWLLQGWKGELYMHFLLGGQLIEGHEERPDHQLLAMQSEYELLLRG</sequence>
<reference evidence="4" key="2">
    <citation type="journal article" date="2024" name="Plant">
        <title>Genomic evolution and insights into agronomic trait innovations of Sesamum species.</title>
        <authorList>
            <person name="Miao H."/>
            <person name="Wang L."/>
            <person name="Qu L."/>
            <person name="Liu H."/>
            <person name="Sun Y."/>
            <person name="Le M."/>
            <person name="Wang Q."/>
            <person name="Wei S."/>
            <person name="Zheng Y."/>
            <person name="Lin W."/>
            <person name="Duan Y."/>
            <person name="Cao H."/>
            <person name="Xiong S."/>
            <person name="Wang X."/>
            <person name="Wei L."/>
            <person name="Li C."/>
            <person name="Ma Q."/>
            <person name="Ju M."/>
            <person name="Zhao R."/>
            <person name="Li G."/>
            <person name="Mu C."/>
            <person name="Tian Q."/>
            <person name="Mei H."/>
            <person name="Zhang T."/>
            <person name="Gao T."/>
            <person name="Zhang H."/>
        </authorList>
    </citation>
    <scope>NUCLEOTIDE SEQUENCE</scope>
    <source>
        <strain evidence="4">G02</strain>
    </source>
</reference>
<gene>
    <name evidence="4" type="ORF">Sradi_1921800</name>
</gene>
<dbReference type="Pfam" id="PF03514">
    <property type="entry name" value="GRAS"/>
    <property type="match status" value="1"/>
</dbReference>
<evidence type="ECO:0000313" key="4">
    <source>
        <dbReference type="EMBL" id="KAL0402810.1"/>
    </source>
</evidence>
<dbReference type="InterPro" id="IPR005202">
    <property type="entry name" value="TF_GRAS"/>
</dbReference>
<comment type="similarity">
    <text evidence="3">Belongs to the GRAS family.</text>
</comment>
<keyword evidence="2" id="KW-0804">Transcription</keyword>
<feature type="region of interest" description="SAW" evidence="3">
    <location>
        <begin position="17"/>
        <end position="92"/>
    </location>
</feature>
<reference evidence="4" key="1">
    <citation type="submission" date="2020-06" db="EMBL/GenBank/DDBJ databases">
        <authorList>
            <person name="Li T."/>
            <person name="Hu X."/>
            <person name="Zhang T."/>
            <person name="Song X."/>
            <person name="Zhang H."/>
            <person name="Dai N."/>
            <person name="Sheng W."/>
            <person name="Hou X."/>
            <person name="Wei L."/>
        </authorList>
    </citation>
    <scope>NUCLEOTIDE SEQUENCE</scope>
    <source>
        <strain evidence="4">G02</strain>
        <tissue evidence="4">Leaf</tissue>
    </source>
</reference>
<dbReference type="AlphaFoldDB" id="A0AAW2TEG4"/>
<accession>A0AAW2TEG4</accession>
<organism evidence="4">
    <name type="scientific">Sesamum radiatum</name>
    <name type="common">Black benniseed</name>
    <dbReference type="NCBI Taxonomy" id="300843"/>
    <lineage>
        <taxon>Eukaryota</taxon>
        <taxon>Viridiplantae</taxon>
        <taxon>Streptophyta</taxon>
        <taxon>Embryophyta</taxon>
        <taxon>Tracheophyta</taxon>
        <taxon>Spermatophyta</taxon>
        <taxon>Magnoliopsida</taxon>
        <taxon>eudicotyledons</taxon>
        <taxon>Gunneridae</taxon>
        <taxon>Pentapetalae</taxon>
        <taxon>asterids</taxon>
        <taxon>lamiids</taxon>
        <taxon>Lamiales</taxon>
        <taxon>Pedaliaceae</taxon>
        <taxon>Sesamum</taxon>
    </lineage>
</organism>
<dbReference type="PROSITE" id="PS50985">
    <property type="entry name" value="GRAS"/>
    <property type="match status" value="1"/>
</dbReference>
<proteinExistence type="inferred from homology"/>
<dbReference type="PANTHER" id="PTHR31636">
    <property type="entry name" value="OSJNBA0084A10.13 PROTEIN-RELATED"/>
    <property type="match status" value="1"/>
</dbReference>
<dbReference type="EMBL" id="JACGWJ010000008">
    <property type="protein sequence ID" value="KAL0402810.1"/>
    <property type="molecule type" value="Genomic_DNA"/>
</dbReference>
<protein>
    <submittedName>
        <fullName evidence="4">Scarecrow-like protein 9</fullName>
    </submittedName>
</protein>
<evidence type="ECO:0000256" key="2">
    <source>
        <dbReference type="ARBA" id="ARBA00023163"/>
    </source>
</evidence>
<evidence type="ECO:0000256" key="1">
    <source>
        <dbReference type="ARBA" id="ARBA00023015"/>
    </source>
</evidence>